<reference evidence="1 2" key="1">
    <citation type="submission" date="2014-01" db="EMBL/GenBank/DDBJ databases">
        <title>Actinotalea ferrariae CF5-4.</title>
        <authorList>
            <person name="Chen F."/>
            <person name="Li Y."/>
            <person name="Wang G."/>
        </authorList>
    </citation>
    <scope>NUCLEOTIDE SEQUENCE [LARGE SCALE GENOMIC DNA]</scope>
    <source>
        <strain evidence="1 2">CF5-4</strain>
    </source>
</reference>
<dbReference type="RefSeq" id="WP_034225798.1">
    <property type="nucleotide sequence ID" value="NZ_AXCW01000089.1"/>
</dbReference>
<evidence type="ECO:0008006" key="3">
    <source>
        <dbReference type="Google" id="ProtNLM"/>
    </source>
</evidence>
<organism evidence="1 2">
    <name type="scientific">Actinotalea ferrariae CF5-4</name>
    <dbReference type="NCBI Taxonomy" id="948458"/>
    <lineage>
        <taxon>Bacteria</taxon>
        <taxon>Bacillati</taxon>
        <taxon>Actinomycetota</taxon>
        <taxon>Actinomycetes</taxon>
        <taxon>Micrococcales</taxon>
        <taxon>Cellulomonadaceae</taxon>
        <taxon>Actinotalea</taxon>
    </lineage>
</organism>
<evidence type="ECO:0000313" key="2">
    <source>
        <dbReference type="Proteomes" id="UP000019753"/>
    </source>
</evidence>
<gene>
    <name evidence="1" type="ORF">N866_20205</name>
</gene>
<dbReference type="EMBL" id="AXCW01000089">
    <property type="protein sequence ID" value="EYR63498.1"/>
    <property type="molecule type" value="Genomic_DNA"/>
</dbReference>
<accession>A0A021VQU6</accession>
<evidence type="ECO:0000313" key="1">
    <source>
        <dbReference type="EMBL" id="EYR63498.1"/>
    </source>
</evidence>
<protein>
    <recommendedName>
        <fullName evidence="3">(2Fe-2S) ferredoxin domain-containing protein</fullName>
    </recommendedName>
</protein>
<dbReference type="OrthoDB" id="3295094at2"/>
<dbReference type="Proteomes" id="UP000019753">
    <property type="component" value="Unassembled WGS sequence"/>
</dbReference>
<dbReference type="AlphaFoldDB" id="A0A021VQU6"/>
<comment type="caution">
    <text evidence="1">The sequence shown here is derived from an EMBL/GenBank/DDBJ whole genome shotgun (WGS) entry which is preliminary data.</text>
</comment>
<keyword evidence="2" id="KW-1185">Reference proteome</keyword>
<name>A0A021VQU6_9CELL</name>
<proteinExistence type="predicted"/>
<sequence>MPRESRAPQVPGLTACSLCSGETLGEGDADGGQLARLQRLADDGVARLTLSECLDECERGDVVVARPTRGCRAAGARPVWFERLAGDAATQQLAAWLRAGGPGAAPLPDALSGNVIERAGGDVAEP</sequence>